<dbReference type="EMBL" id="BMNL01000002">
    <property type="protein sequence ID" value="GGP20138.1"/>
    <property type="molecule type" value="Genomic_DNA"/>
</dbReference>
<sequence length="167" mass="18663">MRVIEPVVKLRSPPKIKVLEALGAIVDGRIKQVGEGDYVVVSSDGYRKYSVHVDLERGIADSTDNGTTYKGYMGYPIISVLMLKGVLPYNSKIANALKGIKWKELNDKYKRYEIVMEIVKNAARRGGVEPYEVDAYVEDIMKRLEGIRLSTGDGRKREEAGPRGGKQ</sequence>
<protein>
    <submittedName>
        <fullName evidence="1">Uncharacterized protein</fullName>
    </submittedName>
</protein>
<reference evidence="1" key="1">
    <citation type="journal article" date="2014" name="Int. J. Syst. Evol. Microbiol.">
        <title>Complete genome sequence of Corynebacterium casei LMG S-19264T (=DSM 44701T), isolated from a smear-ripened cheese.</title>
        <authorList>
            <consortium name="US DOE Joint Genome Institute (JGI-PGF)"/>
            <person name="Walter F."/>
            <person name="Albersmeier A."/>
            <person name="Kalinowski J."/>
            <person name="Ruckert C."/>
        </authorList>
    </citation>
    <scope>NUCLEOTIDE SEQUENCE</scope>
    <source>
        <strain evidence="1">JCM 10088</strain>
    </source>
</reference>
<evidence type="ECO:0000313" key="1">
    <source>
        <dbReference type="EMBL" id="GGP20138.1"/>
    </source>
</evidence>
<proteinExistence type="predicted"/>
<comment type="caution">
    <text evidence="1">The sequence shown here is derived from an EMBL/GenBank/DDBJ whole genome shotgun (WGS) entry which is preliminary data.</text>
</comment>
<dbReference type="AlphaFoldDB" id="A0A830GTC2"/>
<dbReference type="OrthoDB" id="45301at2157"/>
<evidence type="ECO:0000313" key="2">
    <source>
        <dbReference type="Proteomes" id="UP000610960"/>
    </source>
</evidence>
<dbReference type="InterPro" id="IPR016618">
    <property type="entry name" value="UCP014422"/>
</dbReference>
<reference evidence="1" key="2">
    <citation type="submission" date="2020-09" db="EMBL/GenBank/DDBJ databases">
        <authorList>
            <person name="Sun Q."/>
            <person name="Ohkuma M."/>
        </authorList>
    </citation>
    <scope>NUCLEOTIDE SEQUENCE</scope>
    <source>
        <strain evidence="1">JCM 10088</strain>
    </source>
</reference>
<keyword evidence="2" id="KW-1185">Reference proteome</keyword>
<accession>A0A830GTC2</accession>
<gene>
    <name evidence="1" type="ORF">GCM10007981_07000</name>
</gene>
<dbReference type="PIRSF" id="PIRSF014422">
    <property type="entry name" value="UCP014422"/>
    <property type="match status" value="1"/>
</dbReference>
<name>A0A830GTC2_9CREN</name>
<organism evidence="1 2">
    <name type="scientific">Thermocladium modestius</name>
    <dbReference type="NCBI Taxonomy" id="62609"/>
    <lineage>
        <taxon>Archaea</taxon>
        <taxon>Thermoproteota</taxon>
        <taxon>Thermoprotei</taxon>
        <taxon>Thermoproteales</taxon>
        <taxon>Thermoproteaceae</taxon>
        <taxon>Thermocladium</taxon>
    </lineage>
</organism>
<dbReference type="Proteomes" id="UP000610960">
    <property type="component" value="Unassembled WGS sequence"/>
</dbReference>